<dbReference type="EMBL" id="KZ820174">
    <property type="protein sequence ID" value="PWN48589.1"/>
    <property type="molecule type" value="Genomic_DNA"/>
</dbReference>
<name>A0ACD0NS10_9BASI</name>
<dbReference type="Proteomes" id="UP000245626">
    <property type="component" value="Unassembled WGS sequence"/>
</dbReference>
<gene>
    <name evidence="1" type="ORF">IE53DRAFT_375503</name>
</gene>
<protein>
    <submittedName>
        <fullName evidence="1">Uncharacterized protein</fullName>
    </submittedName>
</protein>
<evidence type="ECO:0000313" key="2">
    <source>
        <dbReference type="Proteomes" id="UP000245626"/>
    </source>
</evidence>
<evidence type="ECO:0000313" key="1">
    <source>
        <dbReference type="EMBL" id="PWN48589.1"/>
    </source>
</evidence>
<sequence length="859" mass="95975">MSTLPEATSQISENPAKNTVTHATDPKQKKEDVDRKMRFFGVIQAFREGRYPDNKQIDDTLKYTLATSPVDVDQLSPDGQKLVQDVRELIETARQIVLEKNQNEEFQNFLFASRKADVKSSISVKSPITKDEAQKDGETAGEAFRTLVTLFLKNGELRKLFQDLGYVARDIFADGAAKASEIARPEEEKLNQVGQPGPENEFHDDIPGALKKKQAEQKLEPAKEEAKEHANDLVNSVDPNASHEENKAAAAETVKAKANLLAERIPQKHKDLAKEHIDKTRVYAKEKFPKERREQFIYRLKKVVVECQRHHDYQDAMDYFLNAFEQYKGHAGHLHDQVVGNAGQVRSDGNVSTVETTFRRLIERFANGRPTQPMLDALDQIYVDVKNDSELRDWFSHLNMYIRQCLQEPGFIMKDEANTQGIQLIDSGKKFFVATGDREQGKYAAHKDKLFKEVEFFFKGVAEDPLNKRFGEDWKRLVQDLFTDADGKPTFKPHLWNDIRDPILPQLLNRVVPVPRIEFTDKMVDLVIENLTIEGQNLMPNILEVEARNYFKLSQYKKLGDVHQHSFKIHLAQIQSDMRDIAFSFRKKTGFPKLNEHGIADVFLGGKGLSITIHLEAENAPRGKKSNHIFKLNFAIRGSKHDTLIKILRPMATSLIKKQICKAAEQGIRGGLEDLDSQLVELRDRMEANKNDKDKTITDALKETFIKSDKGSSDKENKGSFKFTTSKRSSILPDLGNPEGWVNKIDESKPDWHSPAFSIVSENQKNPNNTESAKVIAKDASATTPASGAEAIAAGSGAGANRVEVNGTAGNAAAAAPAIPGATIEEEAQPLNSAANLPRTTFSGTGGTMIPGLLATKAA</sequence>
<proteinExistence type="predicted"/>
<keyword evidence="2" id="KW-1185">Reference proteome</keyword>
<organism evidence="1 2">
    <name type="scientific">Violaceomyces palustris</name>
    <dbReference type="NCBI Taxonomy" id="1673888"/>
    <lineage>
        <taxon>Eukaryota</taxon>
        <taxon>Fungi</taxon>
        <taxon>Dikarya</taxon>
        <taxon>Basidiomycota</taxon>
        <taxon>Ustilaginomycotina</taxon>
        <taxon>Ustilaginomycetes</taxon>
        <taxon>Violaceomycetales</taxon>
        <taxon>Violaceomycetaceae</taxon>
        <taxon>Violaceomyces</taxon>
    </lineage>
</organism>
<reference evidence="1 2" key="1">
    <citation type="journal article" date="2018" name="Mol. Biol. Evol.">
        <title>Broad Genomic Sampling Reveals a Smut Pathogenic Ancestry of the Fungal Clade Ustilaginomycotina.</title>
        <authorList>
            <person name="Kijpornyongpan T."/>
            <person name="Mondo S.J."/>
            <person name="Barry K."/>
            <person name="Sandor L."/>
            <person name="Lee J."/>
            <person name="Lipzen A."/>
            <person name="Pangilinan J."/>
            <person name="LaButti K."/>
            <person name="Hainaut M."/>
            <person name="Henrissat B."/>
            <person name="Grigoriev I.V."/>
            <person name="Spatafora J.W."/>
            <person name="Aime M.C."/>
        </authorList>
    </citation>
    <scope>NUCLEOTIDE SEQUENCE [LARGE SCALE GENOMIC DNA]</scope>
    <source>
        <strain evidence="1 2">SA 807</strain>
    </source>
</reference>
<accession>A0ACD0NS10</accession>